<sequence>MVVSWNGGGAWNRWGEEGSAHWECLETQDSWKASRVVRGHLAAALCRVTESIQTRNVGERLQNRSSACEVPAKKSARTTTTTNHEGTGASGSRAEGTWVHEARRVRPRLPQARGLLARLGLIPGSLLTCFEAEVCLSAGALGLRFASTRRRVA</sequence>
<reference evidence="2" key="1">
    <citation type="journal article" date="2022" name="bioRxiv">
        <title>Sequencing and chromosome-scale assembly of the giantPleurodeles waltlgenome.</title>
        <authorList>
            <person name="Brown T."/>
            <person name="Elewa A."/>
            <person name="Iarovenko S."/>
            <person name="Subramanian E."/>
            <person name="Araus A.J."/>
            <person name="Petzold A."/>
            <person name="Susuki M."/>
            <person name="Suzuki K.-i.T."/>
            <person name="Hayashi T."/>
            <person name="Toyoda A."/>
            <person name="Oliveira C."/>
            <person name="Osipova E."/>
            <person name="Leigh N.D."/>
            <person name="Simon A."/>
            <person name="Yun M.H."/>
        </authorList>
    </citation>
    <scope>NUCLEOTIDE SEQUENCE</scope>
    <source>
        <strain evidence="2">20211129_DDA</strain>
        <tissue evidence="2">Liver</tissue>
    </source>
</reference>
<dbReference type="Proteomes" id="UP001066276">
    <property type="component" value="Chromosome 8"/>
</dbReference>
<accession>A0AAV7NVG5</accession>
<organism evidence="2 3">
    <name type="scientific">Pleurodeles waltl</name>
    <name type="common">Iberian ribbed newt</name>
    <dbReference type="NCBI Taxonomy" id="8319"/>
    <lineage>
        <taxon>Eukaryota</taxon>
        <taxon>Metazoa</taxon>
        <taxon>Chordata</taxon>
        <taxon>Craniata</taxon>
        <taxon>Vertebrata</taxon>
        <taxon>Euteleostomi</taxon>
        <taxon>Amphibia</taxon>
        <taxon>Batrachia</taxon>
        <taxon>Caudata</taxon>
        <taxon>Salamandroidea</taxon>
        <taxon>Salamandridae</taxon>
        <taxon>Pleurodelinae</taxon>
        <taxon>Pleurodeles</taxon>
    </lineage>
</organism>
<evidence type="ECO:0000313" key="2">
    <source>
        <dbReference type="EMBL" id="KAJ1120060.1"/>
    </source>
</evidence>
<dbReference type="AlphaFoldDB" id="A0AAV7NVG5"/>
<name>A0AAV7NVG5_PLEWA</name>
<evidence type="ECO:0000256" key="1">
    <source>
        <dbReference type="SAM" id="MobiDB-lite"/>
    </source>
</evidence>
<dbReference type="EMBL" id="JANPWB010000012">
    <property type="protein sequence ID" value="KAJ1120060.1"/>
    <property type="molecule type" value="Genomic_DNA"/>
</dbReference>
<proteinExistence type="predicted"/>
<feature type="region of interest" description="Disordered" evidence="1">
    <location>
        <begin position="68"/>
        <end position="96"/>
    </location>
</feature>
<gene>
    <name evidence="2" type="ORF">NDU88_008243</name>
</gene>
<evidence type="ECO:0000313" key="3">
    <source>
        <dbReference type="Proteomes" id="UP001066276"/>
    </source>
</evidence>
<comment type="caution">
    <text evidence="2">The sequence shown here is derived from an EMBL/GenBank/DDBJ whole genome shotgun (WGS) entry which is preliminary data.</text>
</comment>
<protein>
    <submittedName>
        <fullName evidence="2">Uncharacterized protein</fullName>
    </submittedName>
</protein>
<keyword evidence="3" id="KW-1185">Reference proteome</keyword>